<dbReference type="PANTHER" id="PTHR33939">
    <property type="entry name" value="PROTEIN CBG22215"/>
    <property type="match status" value="1"/>
</dbReference>
<keyword evidence="2" id="KW-1185">Reference proteome</keyword>
<accession>A0A8R2H3R1</accession>
<dbReference type="EnsemblMetazoa" id="XM_016800323.1">
    <property type="protein sequence ID" value="XP_016655812.1"/>
    <property type="gene ID" value="LOC107882245"/>
</dbReference>
<name>A0A8R2H3R1_ACYPI</name>
<dbReference type="GO" id="GO:0003676">
    <property type="term" value="F:nucleic acid binding"/>
    <property type="evidence" value="ECO:0007669"/>
    <property type="project" value="InterPro"/>
</dbReference>
<dbReference type="OrthoDB" id="6615737at2759"/>
<organism evidence="1 2">
    <name type="scientific">Acyrthosiphon pisum</name>
    <name type="common">Pea aphid</name>
    <dbReference type="NCBI Taxonomy" id="7029"/>
    <lineage>
        <taxon>Eukaryota</taxon>
        <taxon>Metazoa</taxon>
        <taxon>Ecdysozoa</taxon>
        <taxon>Arthropoda</taxon>
        <taxon>Hexapoda</taxon>
        <taxon>Insecta</taxon>
        <taxon>Pterygota</taxon>
        <taxon>Neoptera</taxon>
        <taxon>Paraneoptera</taxon>
        <taxon>Hemiptera</taxon>
        <taxon>Sternorrhyncha</taxon>
        <taxon>Aphidomorpha</taxon>
        <taxon>Aphidoidea</taxon>
        <taxon>Aphididae</taxon>
        <taxon>Macrosiphini</taxon>
        <taxon>Acyrthosiphon</taxon>
    </lineage>
</organism>
<dbReference type="PANTHER" id="PTHR33939:SF1">
    <property type="entry name" value="DUF4371 DOMAIN-CONTAINING PROTEIN"/>
    <property type="match status" value="1"/>
</dbReference>
<dbReference type="GeneID" id="107882245"/>
<dbReference type="Gene3D" id="3.30.420.10">
    <property type="entry name" value="Ribonuclease H-like superfamily/Ribonuclease H"/>
    <property type="match status" value="1"/>
</dbReference>
<dbReference type="Proteomes" id="UP000007819">
    <property type="component" value="Unassembled WGS sequence"/>
</dbReference>
<sequence length="160" mass="18648">MNGDNFYEWFNKILPLLNENAVIVMDNASDHSVKKDPCPVISWKKADIINWLENKGEVVDHIKIKSQLLERAQVLKPQYEQYVIDELAKAANKTVVHVRKLLEEGVERVTPDMWKNFITHVTKEEDKFWQIDVLSDELFDEQEFHVLTITGDTSSDFDSD</sequence>
<dbReference type="InterPro" id="IPR036397">
    <property type="entry name" value="RNaseH_sf"/>
</dbReference>
<proteinExistence type="predicted"/>
<protein>
    <submittedName>
        <fullName evidence="1">Uncharacterized protein</fullName>
    </submittedName>
</protein>
<reference evidence="1" key="2">
    <citation type="submission" date="2022-06" db="UniProtKB">
        <authorList>
            <consortium name="EnsemblMetazoa"/>
        </authorList>
    </citation>
    <scope>IDENTIFICATION</scope>
</reference>
<reference evidence="2" key="1">
    <citation type="submission" date="2010-06" db="EMBL/GenBank/DDBJ databases">
        <authorList>
            <person name="Jiang H."/>
            <person name="Abraham K."/>
            <person name="Ali S."/>
            <person name="Alsbrooks S.L."/>
            <person name="Anim B.N."/>
            <person name="Anosike U.S."/>
            <person name="Attaway T."/>
            <person name="Bandaranaike D.P."/>
            <person name="Battles P.K."/>
            <person name="Bell S.N."/>
            <person name="Bell A.V."/>
            <person name="Beltran B."/>
            <person name="Bickham C."/>
            <person name="Bustamante Y."/>
            <person name="Caleb T."/>
            <person name="Canada A."/>
            <person name="Cardenas V."/>
            <person name="Carter K."/>
            <person name="Chacko J."/>
            <person name="Chandrabose M.N."/>
            <person name="Chavez D."/>
            <person name="Chavez A."/>
            <person name="Chen L."/>
            <person name="Chu H.-S."/>
            <person name="Claassen K.J."/>
            <person name="Cockrell R."/>
            <person name="Collins M."/>
            <person name="Cooper J.A."/>
            <person name="Cree A."/>
            <person name="Curry S.M."/>
            <person name="Da Y."/>
            <person name="Dao M.D."/>
            <person name="Das B."/>
            <person name="Davila M.-L."/>
            <person name="Davy-Carroll L."/>
            <person name="Denson S."/>
            <person name="Dinh H."/>
            <person name="Ebong V.E."/>
            <person name="Edwards J.R."/>
            <person name="Egan A."/>
            <person name="El-Daye J."/>
            <person name="Escobedo L."/>
            <person name="Fernandez S."/>
            <person name="Fernando P.R."/>
            <person name="Flagg N."/>
            <person name="Forbes L.D."/>
            <person name="Fowler R.G."/>
            <person name="Fu Q."/>
            <person name="Gabisi R.A."/>
            <person name="Ganer J."/>
            <person name="Garbino Pronczuk A."/>
            <person name="Garcia R.M."/>
            <person name="Garner T."/>
            <person name="Garrett T.E."/>
            <person name="Gonzalez D.A."/>
            <person name="Hamid H."/>
            <person name="Hawkins E.S."/>
            <person name="Hirani K."/>
            <person name="Hogues M.E."/>
            <person name="Hollins B."/>
            <person name="Hsiao C.-H."/>
            <person name="Jabil R."/>
            <person name="James M.L."/>
            <person name="Jhangiani S.N."/>
            <person name="Johnson B."/>
            <person name="Johnson Q."/>
            <person name="Joshi V."/>
            <person name="Kalu J.B."/>
            <person name="Kam C."/>
            <person name="Kashfia A."/>
            <person name="Keebler J."/>
            <person name="Kisamo H."/>
            <person name="Kovar C.L."/>
            <person name="Lago L.A."/>
            <person name="Lai C.-Y."/>
            <person name="Laidlaw J."/>
            <person name="Lara F."/>
            <person name="Le T.-K."/>
            <person name="Lee S.L."/>
            <person name="Legall F.H."/>
            <person name="Lemon S.J."/>
            <person name="Lewis L.R."/>
            <person name="Li B."/>
            <person name="Liu Y."/>
            <person name="Liu Y.-S."/>
            <person name="Lopez J."/>
            <person name="Lozado R.J."/>
            <person name="Lu J."/>
            <person name="Madu R.C."/>
            <person name="Maheshwari M."/>
            <person name="Maheshwari R."/>
            <person name="Malloy K."/>
            <person name="Martinez E."/>
            <person name="Mathew T."/>
            <person name="Mercado I.C."/>
            <person name="Mercado C."/>
            <person name="Meyer B."/>
            <person name="Montgomery K."/>
            <person name="Morgan M.B."/>
            <person name="Munidasa M."/>
            <person name="Nazareth L.V."/>
            <person name="Nelson J."/>
            <person name="Ng B.M."/>
            <person name="Nguyen N.B."/>
            <person name="Nguyen P.Q."/>
            <person name="Nguyen T."/>
            <person name="Obregon M."/>
            <person name="Okwuonu G.O."/>
            <person name="Onwere C.G."/>
            <person name="Orozco G."/>
            <person name="Parra A."/>
            <person name="Patel S."/>
            <person name="Patil S."/>
            <person name="Perez A."/>
            <person name="Perez Y."/>
            <person name="Pham C."/>
            <person name="Primus E.L."/>
            <person name="Pu L.-L."/>
            <person name="Puazo M."/>
            <person name="Qin X."/>
            <person name="Quiroz J.B."/>
            <person name="Reese J."/>
            <person name="Richards S."/>
            <person name="Rives C.M."/>
            <person name="Robberts R."/>
            <person name="Ruiz S.J."/>
            <person name="Ruiz M.J."/>
            <person name="Santibanez J."/>
            <person name="Schneider B.W."/>
            <person name="Sisson I."/>
            <person name="Smith M."/>
            <person name="Sodergren E."/>
            <person name="Song X.-Z."/>
            <person name="Song B.B."/>
            <person name="Summersgill H."/>
            <person name="Thelus R."/>
            <person name="Thornton R.D."/>
            <person name="Trejos Z.Y."/>
            <person name="Usmani K."/>
            <person name="Vattathil S."/>
            <person name="Villasana D."/>
            <person name="Walker D.L."/>
            <person name="Wang S."/>
            <person name="Wang K."/>
            <person name="White C.S."/>
            <person name="Williams A.C."/>
            <person name="Williamson J."/>
            <person name="Wilson K."/>
            <person name="Woghiren I.O."/>
            <person name="Woodworth J.R."/>
            <person name="Worley K.C."/>
            <person name="Wright R.A."/>
            <person name="Wu W."/>
            <person name="Young L."/>
            <person name="Zhang L."/>
            <person name="Zhang J."/>
            <person name="Zhu Y."/>
            <person name="Muzny D.M."/>
            <person name="Weinstock G."/>
            <person name="Gibbs R.A."/>
        </authorList>
    </citation>
    <scope>NUCLEOTIDE SEQUENCE [LARGE SCALE GENOMIC DNA]</scope>
    <source>
        <strain evidence="2">LSR1</strain>
    </source>
</reference>
<dbReference type="KEGG" id="api:107882245"/>
<evidence type="ECO:0000313" key="2">
    <source>
        <dbReference type="Proteomes" id="UP000007819"/>
    </source>
</evidence>
<dbReference type="AlphaFoldDB" id="A0A8R2H3R1"/>
<evidence type="ECO:0000313" key="1">
    <source>
        <dbReference type="EnsemblMetazoa" id="XP_016655812.1"/>
    </source>
</evidence>
<dbReference type="RefSeq" id="XP_016655812.1">
    <property type="nucleotide sequence ID" value="XM_016800323.1"/>
</dbReference>